<dbReference type="GeneID" id="72996835"/>
<organism evidence="1 2">
    <name type="scientific">Pseudomonas citronellolis</name>
    <dbReference type="NCBI Taxonomy" id="53408"/>
    <lineage>
        <taxon>Bacteria</taxon>
        <taxon>Pseudomonadati</taxon>
        <taxon>Pseudomonadota</taxon>
        <taxon>Gammaproteobacteria</taxon>
        <taxon>Pseudomonadales</taxon>
        <taxon>Pseudomonadaceae</taxon>
        <taxon>Pseudomonas</taxon>
    </lineage>
</organism>
<protein>
    <recommendedName>
        <fullName evidence="3">Integrase</fullName>
    </recommendedName>
</protein>
<dbReference type="AlphaFoldDB" id="A0AAW6P2P1"/>
<proteinExistence type="predicted"/>
<dbReference type="KEGG" id="pcq:PcP3B5_37810"/>
<accession>A0AAW6P2P1</accession>
<evidence type="ECO:0000313" key="2">
    <source>
        <dbReference type="Proteomes" id="UP001220662"/>
    </source>
</evidence>
<reference evidence="1" key="1">
    <citation type="submission" date="2023-03" db="EMBL/GenBank/DDBJ databases">
        <title>Draft assemblies of triclosan tolerant bacteria isolated from returned activated sludge.</title>
        <authorList>
            <person name="Van Hamelsveld S."/>
        </authorList>
    </citation>
    <scope>NUCLEOTIDE SEQUENCE</scope>
    <source>
        <strain evidence="1">GW210015_S63</strain>
    </source>
</reference>
<dbReference type="RefSeq" id="WP_058071766.1">
    <property type="nucleotide sequence ID" value="NZ_CP014158.1"/>
</dbReference>
<evidence type="ECO:0000313" key="1">
    <source>
        <dbReference type="EMBL" id="MDF3840985.1"/>
    </source>
</evidence>
<name>A0AAW6P2P1_9PSED</name>
<sequence>MLRDRREAAREAAQQAAIEAGDPKFGTIIRNFQFKDIRPKATTEINDLKDASRLLGHTEEEITEKFYIHRGFVAKPAK</sequence>
<dbReference type="EMBL" id="JARJLR010000094">
    <property type="protein sequence ID" value="MDF3840985.1"/>
    <property type="molecule type" value="Genomic_DNA"/>
</dbReference>
<comment type="caution">
    <text evidence="1">The sequence shown here is derived from an EMBL/GenBank/DDBJ whole genome shotgun (WGS) entry which is preliminary data.</text>
</comment>
<dbReference type="Proteomes" id="UP001220662">
    <property type="component" value="Unassembled WGS sequence"/>
</dbReference>
<gene>
    <name evidence="1" type="ORF">P3W55_04605</name>
</gene>
<evidence type="ECO:0008006" key="3">
    <source>
        <dbReference type="Google" id="ProtNLM"/>
    </source>
</evidence>